<dbReference type="Proteomes" id="UP000054976">
    <property type="component" value="Unassembled WGS sequence"/>
</dbReference>
<dbReference type="InterPro" id="IPR030970">
    <property type="entry name" value="ABC_MlaD"/>
</dbReference>
<comment type="caution">
    <text evidence="3">The sequence shown here is derived from an EMBL/GenBank/DDBJ whole genome shotgun (WGS) entry which is preliminary data.</text>
</comment>
<evidence type="ECO:0000313" key="3">
    <source>
        <dbReference type="EMBL" id="GAQ94975.1"/>
    </source>
</evidence>
<keyword evidence="4" id="KW-1185">Reference proteome</keyword>
<name>A0A0U9HWV5_9BACT</name>
<dbReference type="NCBIfam" id="TIGR04430">
    <property type="entry name" value="OM_asym_MlaD"/>
    <property type="match status" value="1"/>
</dbReference>
<dbReference type="EMBL" id="BCNO01000001">
    <property type="protein sequence ID" value="GAQ94975.1"/>
    <property type="molecule type" value="Genomic_DNA"/>
</dbReference>
<dbReference type="STRING" id="86166.TAGGR_11174"/>
<evidence type="ECO:0000313" key="4">
    <source>
        <dbReference type="Proteomes" id="UP000054976"/>
    </source>
</evidence>
<dbReference type="PANTHER" id="PTHR33371:SF4">
    <property type="entry name" value="INTERMEMBRANE PHOSPHOLIPID TRANSPORT SYSTEM BINDING PROTEIN MLAD"/>
    <property type="match status" value="1"/>
</dbReference>
<dbReference type="RefSeq" id="WP_059176380.1">
    <property type="nucleotide sequence ID" value="NZ_BCNO01000001.1"/>
</dbReference>
<dbReference type="GO" id="GO:0015914">
    <property type="term" value="P:phospholipid transport"/>
    <property type="evidence" value="ECO:0007669"/>
    <property type="project" value="InterPro"/>
</dbReference>
<evidence type="ECO:0000256" key="1">
    <source>
        <dbReference type="SAM" id="Phobius"/>
    </source>
</evidence>
<dbReference type="OrthoDB" id="9788420at2"/>
<dbReference type="PANTHER" id="PTHR33371">
    <property type="entry name" value="INTERMEMBRANE PHOSPHOLIPID TRANSPORT SYSTEM BINDING PROTEIN MLAD-RELATED"/>
    <property type="match status" value="1"/>
</dbReference>
<feature type="domain" description="Mce/MlaD" evidence="2">
    <location>
        <begin position="38"/>
        <end position="114"/>
    </location>
</feature>
<protein>
    <submittedName>
        <fullName evidence="3">Phospholipid/cholesterol/gamma-HCH transport system substrate-binding protein</fullName>
    </submittedName>
</protein>
<evidence type="ECO:0000259" key="2">
    <source>
        <dbReference type="Pfam" id="PF02470"/>
    </source>
</evidence>
<keyword evidence="1" id="KW-0812">Transmembrane</keyword>
<feature type="transmembrane region" description="Helical" evidence="1">
    <location>
        <begin position="6"/>
        <end position="26"/>
    </location>
</feature>
<accession>A0A0U9HWV5</accession>
<gene>
    <name evidence="3" type="ORF">TAGGR_11174</name>
</gene>
<organism evidence="3 4">
    <name type="scientific">Thermodesulfovibrio aggregans</name>
    <dbReference type="NCBI Taxonomy" id="86166"/>
    <lineage>
        <taxon>Bacteria</taxon>
        <taxon>Pseudomonadati</taxon>
        <taxon>Nitrospirota</taxon>
        <taxon>Thermodesulfovibrionia</taxon>
        <taxon>Thermodesulfovibrionales</taxon>
        <taxon>Thermodesulfovibrionaceae</taxon>
        <taxon>Thermodesulfovibrio</taxon>
    </lineage>
</organism>
<dbReference type="AlphaFoldDB" id="A0A0U9HWV5"/>
<keyword evidence="1" id="KW-0472">Membrane</keyword>
<dbReference type="InterPro" id="IPR003399">
    <property type="entry name" value="Mce/MlaD"/>
</dbReference>
<reference evidence="4" key="1">
    <citation type="submission" date="2016-01" db="EMBL/GenBank/DDBJ databases">
        <title>Draft genome sequence of Thermodesulfovibrio aggregans strain TGE-P1.</title>
        <authorList>
            <person name="Sekiguchi Y."/>
            <person name="Ohashi A."/>
            <person name="Matsuura N."/>
            <person name="Tourlousse M.D."/>
        </authorList>
    </citation>
    <scope>NUCLEOTIDE SEQUENCE [LARGE SCALE GENOMIC DNA]</scope>
    <source>
        <strain evidence="4">TGE-P1</strain>
    </source>
</reference>
<dbReference type="Pfam" id="PF02470">
    <property type="entry name" value="MlaD"/>
    <property type="match status" value="1"/>
</dbReference>
<dbReference type="InterPro" id="IPR052336">
    <property type="entry name" value="MlaD_Phospholipid_Transporter"/>
</dbReference>
<sequence>MKRENLEIVVGVFVLIGILALGYLSFRLGKIDMFQTGYYTVYAEFDKVGGIKKGSVVEIAGVPVGTVEKVTLNDKYQAVVELKISNTIKLPDDSIASIRTKGLIGEKYVQITPGGSEQYIAQNGKIRETESSIDIEEVLSKYVFGKI</sequence>
<proteinExistence type="predicted"/>
<keyword evidence="1" id="KW-1133">Transmembrane helix</keyword>